<protein>
    <recommendedName>
        <fullName evidence="4">DRBM domain-containing protein</fullName>
    </recommendedName>
</protein>
<evidence type="ECO:0000313" key="6">
    <source>
        <dbReference type="Proteomes" id="UP001632038"/>
    </source>
</evidence>
<evidence type="ECO:0000256" key="3">
    <source>
        <dbReference type="PROSITE-ProRule" id="PRU00266"/>
    </source>
</evidence>
<dbReference type="PROSITE" id="PS50137">
    <property type="entry name" value="DS_RBD"/>
    <property type="match status" value="2"/>
</dbReference>
<reference evidence="6" key="1">
    <citation type="journal article" date="2024" name="IScience">
        <title>Strigolactones Initiate the Formation of Haustorium-like Structures in Castilleja.</title>
        <authorList>
            <person name="Buerger M."/>
            <person name="Peterson D."/>
            <person name="Chory J."/>
        </authorList>
    </citation>
    <scope>NUCLEOTIDE SEQUENCE [LARGE SCALE GENOMIC DNA]</scope>
</reference>
<evidence type="ECO:0000313" key="5">
    <source>
        <dbReference type="EMBL" id="KAL3620266.1"/>
    </source>
</evidence>
<gene>
    <name evidence="5" type="ORF">CASFOL_035178</name>
</gene>
<dbReference type="PANTHER" id="PTHR46031">
    <property type="match status" value="1"/>
</dbReference>
<dbReference type="SUPFAM" id="SSF54768">
    <property type="entry name" value="dsRNA-binding domain-like"/>
    <property type="match status" value="3"/>
</dbReference>
<comment type="caution">
    <text evidence="5">The sequence shown here is derived from an EMBL/GenBank/DDBJ whole genome shotgun (WGS) entry which is preliminary data.</text>
</comment>
<dbReference type="PANTHER" id="PTHR46031:SF31">
    <property type="entry name" value="DOUBLE-STRANDED RNA-BINDING PROTEIN 1-LIKE"/>
    <property type="match status" value="1"/>
</dbReference>
<keyword evidence="2 3" id="KW-0694">RNA-binding</keyword>
<accession>A0ABD3BT39</accession>
<dbReference type="GO" id="GO:0003723">
    <property type="term" value="F:RNA binding"/>
    <property type="evidence" value="ECO:0007669"/>
    <property type="project" value="UniProtKB-UniRule"/>
</dbReference>
<feature type="domain" description="DRBM" evidence="4">
    <location>
        <begin position="186"/>
        <end position="252"/>
    </location>
</feature>
<sequence length="372" mass="41568">MFKSKLQELCQKRKWALPDYTHVSDGEDHCPLFKASVVVRGITFNSPPACKSSKQAQNDAAQLAFQHFTSEPSDQRGKGVEKTSNGKEIEGSIYSEDITAEHSENFEKHDEFKNKLQMYAQKKNLNLPIYRTEKEGLCFTARVSIGGDWFRSLELCQTIEEAQDSAAQSALLSLSTDAFLENDPSSYKTLLHELAKSEGFFTPMYTTIGSDRFRTFSSTVDVEGEVFQGEIAKSKKLAELSAAKAAYTELIERKLFQPGNFSLRFSDDDIFKLAPLLGSVVISDPQESPKSESQVQEITGGNEDIIYKAKESAKADCGNKKTTEVKSYLLCNRVEVFTSIPNMPLPEGTVLLPIKENMWTIVTLEFPNEKAT</sequence>
<evidence type="ECO:0000256" key="2">
    <source>
        <dbReference type="ARBA" id="ARBA00022884"/>
    </source>
</evidence>
<organism evidence="5 6">
    <name type="scientific">Castilleja foliolosa</name>
    <dbReference type="NCBI Taxonomy" id="1961234"/>
    <lineage>
        <taxon>Eukaryota</taxon>
        <taxon>Viridiplantae</taxon>
        <taxon>Streptophyta</taxon>
        <taxon>Embryophyta</taxon>
        <taxon>Tracheophyta</taxon>
        <taxon>Spermatophyta</taxon>
        <taxon>Magnoliopsida</taxon>
        <taxon>eudicotyledons</taxon>
        <taxon>Gunneridae</taxon>
        <taxon>Pentapetalae</taxon>
        <taxon>asterids</taxon>
        <taxon>lamiids</taxon>
        <taxon>Lamiales</taxon>
        <taxon>Orobanchaceae</taxon>
        <taxon>Pedicularideae</taxon>
        <taxon>Castillejinae</taxon>
        <taxon>Castilleja</taxon>
    </lineage>
</organism>
<dbReference type="EMBL" id="JAVIJP010000066">
    <property type="protein sequence ID" value="KAL3620266.1"/>
    <property type="molecule type" value="Genomic_DNA"/>
</dbReference>
<keyword evidence="6" id="KW-1185">Reference proteome</keyword>
<dbReference type="Gene3D" id="3.30.160.20">
    <property type="match status" value="3"/>
</dbReference>
<dbReference type="InterPro" id="IPR014720">
    <property type="entry name" value="dsRBD_dom"/>
</dbReference>
<feature type="domain" description="DRBM" evidence="4">
    <location>
        <begin position="1"/>
        <end position="70"/>
    </location>
</feature>
<name>A0ABD3BT39_9LAMI</name>
<dbReference type="Pfam" id="PF00035">
    <property type="entry name" value="dsrm"/>
    <property type="match status" value="2"/>
</dbReference>
<evidence type="ECO:0000259" key="4">
    <source>
        <dbReference type="PROSITE" id="PS50137"/>
    </source>
</evidence>
<proteinExistence type="predicted"/>
<keyword evidence="1" id="KW-0677">Repeat</keyword>
<dbReference type="SMART" id="SM00358">
    <property type="entry name" value="DSRM"/>
    <property type="match status" value="3"/>
</dbReference>
<dbReference type="AlphaFoldDB" id="A0ABD3BT39"/>
<dbReference type="Proteomes" id="UP001632038">
    <property type="component" value="Unassembled WGS sequence"/>
</dbReference>
<evidence type="ECO:0000256" key="1">
    <source>
        <dbReference type="ARBA" id="ARBA00022737"/>
    </source>
</evidence>